<keyword evidence="9" id="KW-1185">Reference proteome</keyword>
<evidence type="ECO:0000313" key="9">
    <source>
        <dbReference type="Proteomes" id="UP000189703"/>
    </source>
</evidence>
<dbReference type="PROSITE" id="PS51754">
    <property type="entry name" value="OVATE"/>
    <property type="match status" value="1"/>
</dbReference>
<organism evidence="9 10">
    <name type="scientific">Nelumbo nucifera</name>
    <name type="common">Sacred lotus</name>
    <dbReference type="NCBI Taxonomy" id="4432"/>
    <lineage>
        <taxon>Eukaryota</taxon>
        <taxon>Viridiplantae</taxon>
        <taxon>Streptophyta</taxon>
        <taxon>Embryophyta</taxon>
        <taxon>Tracheophyta</taxon>
        <taxon>Spermatophyta</taxon>
        <taxon>Magnoliopsida</taxon>
        <taxon>Proteales</taxon>
        <taxon>Nelumbonaceae</taxon>
        <taxon>Nelumbo</taxon>
    </lineage>
</organism>
<dbReference type="GO" id="GO:0005634">
    <property type="term" value="C:nucleus"/>
    <property type="evidence" value="ECO:0007669"/>
    <property type="project" value="UniProtKB-SubCell"/>
</dbReference>
<protein>
    <recommendedName>
        <fullName evidence="6">Transcription repressor</fullName>
    </recommendedName>
    <alternativeName>
        <fullName evidence="6">Ovate family protein</fullName>
    </alternativeName>
</protein>
<keyword evidence="2 6" id="KW-0678">Repressor</keyword>
<evidence type="ECO:0000259" key="8">
    <source>
        <dbReference type="PROSITE" id="PS51754"/>
    </source>
</evidence>
<evidence type="ECO:0000313" key="10">
    <source>
        <dbReference type="RefSeq" id="XP_010263153.2"/>
    </source>
</evidence>
<dbReference type="AlphaFoldDB" id="A0A1U8ACK4"/>
<evidence type="ECO:0000256" key="1">
    <source>
        <dbReference type="ARBA" id="ARBA00004123"/>
    </source>
</evidence>
<dbReference type="PANTHER" id="PTHR33057:SF70">
    <property type="entry name" value="TRANSCRIPTION REPRESSOR-RELATED"/>
    <property type="match status" value="1"/>
</dbReference>
<evidence type="ECO:0000256" key="4">
    <source>
        <dbReference type="ARBA" id="ARBA00023163"/>
    </source>
</evidence>
<keyword evidence="3 6" id="KW-0805">Transcription regulation</keyword>
<dbReference type="OrthoDB" id="1928390at2759"/>
<evidence type="ECO:0000256" key="6">
    <source>
        <dbReference type="RuleBase" id="RU367028"/>
    </source>
</evidence>
<evidence type="ECO:0000256" key="2">
    <source>
        <dbReference type="ARBA" id="ARBA00022491"/>
    </source>
</evidence>
<dbReference type="OMA" id="NLGCGSC"/>
<proteinExistence type="predicted"/>
<dbReference type="eggNOG" id="ENOG502S1EV">
    <property type="taxonomic scope" value="Eukaryota"/>
</dbReference>
<dbReference type="InParanoid" id="A0A1U8ACK4"/>
<comment type="subcellular location">
    <subcellularLocation>
        <location evidence="1 6">Nucleus</location>
    </subcellularLocation>
</comment>
<keyword evidence="4 6" id="KW-0804">Transcription</keyword>
<name>A0A1U8ACK4_NELNU</name>
<dbReference type="Pfam" id="PF04844">
    <property type="entry name" value="Ovate"/>
    <property type="match status" value="1"/>
</dbReference>
<dbReference type="PANTHER" id="PTHR33057">
    <property type="entry name" value="TRANSCRIPTION REPRESSOR OFP7-RELATED"/>
    <property type="match status" value="1"/>
</dbReference>
<feature type="region of interest" description="Disordered" evidence="7">
    <location>
        <begin position="79"/>
        <end position="135"/>
    </location>
</feature>
<reference evidence="10" key="1">
    <citation type="submission" date="2025-08" db="UniProtKB">
        <authorList>
            <consortium name="RefSeq"/>
        </authorList>
    </citation>
    <scope>IDENTIFICATION</scope>
</reference>
<dbReference type="Proteomes" id="UP000189703">
    <property type="component" value="Unplaced"/>
</dbReference>
<dbReference type="NCBIfam" id="TIGR01568">
    <property type="entry name" value="A_thal_3678"/>
    <property type="match status" value="1"/>
</dbReference>
<dbReference type="InterPro" id="IPR006458">
    <property type="entry name" value="Ovate_C"/>
</dbReference>
<dbReference type="InterPro" id="IPR038933">
    <property type="entry name" value="Ovate"/>
</dbReference>
<evidence type="ECO:0000256" key="3">
    <source>
        <dbReference type="ARBA" id="ARBA00023015"/>
    </source>
</evidence>
<feature type="compositionally biased region" description="Polar residues" evidence="7">
    <location>
        <begin position="119"/>
        <end position="134"/>
    </location>
</feature>
<feature type="domain" description="OVATE" evidence="8">
    <location>
        <begin position="159"/>
        <end position="218"/>
    </location>
</feature>
<dbReference type="GO" id="GO:0045892">
    <property type="term" value="P:negative regulation of DNA-templated transcription"/>
    <property type="evidence" value="ECO:0007669"/>
    <property type="project" value="UniProtKB-UniRule"/>
</dbReference>
<accession>A0A1U8ACK4</accession>
<evidence type="ECO:0000256" key="5">
    <source>
        <dbReference type="ARBA" id="ARBA00023242"/>
    </source>
</evidence>
<comment type="function">
    <text evidence="6">Transcriptional repressor that regulates multiple aspects of plant growth and development.</text>
</comment>
<dbReference type="FunCoup" id="A0A1U8ACK4">
    <property type="interactions" value="104"/>
</dbReference>
<sequence length="224" mass="24847">MGNLYSSLDQASLLSTLEEEEASNQTTFPSQLLLLSLSLSLSVFQFPGSTMSSTKKKLNKNTVAVNVSCGCRRPKLSGVFSPKTKSKPSTYHQKAGVYGSSSSSWERGGFSVDDEDDTTTTQSPNMDTSPNQSEAEAEYDLRSTTMANGFGRIGESVAVVKDSDDPYLDFRRSMLQMIMEKEIYSQEELRDLLDCFLQLNSPYHHEIIVRAFTEIWNGFLAAQA</sequence>
<dbReference type="RefSeq" id="XP_010263153.2">
    <property type="nucleotide sequence ID" value="XM_010264851.2"/>
</dbReference>
<dbReference type="GeneID" id="104601494"/>
<evidence type="ECO:0000256" key="7">
    <source>
        <dbReference type="SAM" id="MobiDB-lite"/>
    </source>
</evidence>
<gene>
    <name evidence="10" type="primary">LOC104601494</name>
</gene>
<keyword evidence="5 6" id="KW-0539">Nucleus</keyword>
<dbReference type="KEGG" id="nnu:104601494"/>